<comment type="similarity">
    <text evidence="1">Belongs to the iron-sulfur cluster assembly SufBD family.</text>
</comment>
<dbReference type="RefSeq" id="WP_035124059.1">
    <property type="nucleotide sequence ID" value="NZ_JRNE01000088.1"/>
</dbReference>
<dbReference type="InterPro" id="IPR011542">
    <property type="entry name" value="SUF_FeS_clus_asmbl_SufD"/>
</dbReference>
<dbReference type="InterPro" id="IPR037284">
    <property type="entry name" value="SUF_FeS_clus_asmbl_SufBD_sf"/>
</dbReference>
<dbReference type="EMBL" id="JRNE01000088">
    <property type="protein sequence ID" value="KGF14911.1"/>
    <property type="molecule type" value="Genomic_DNA"/>
</dbReference>
<dbReference type="NCBIfam" id="TIGR01981">
    <property type="entry name" value="sufD"/>
    <property type="match status" value="1"/>
</dbReference>
<dbReference type="InterPro" id="IPR000825">
    <property type="entry name" value="SUF_FeS_clus_asmbl_SufBD_core"/>
</dbReference>
<dbReference type="SUPFAM" id="SSF101960">
    <property type="entry name" value="Stabilizer of iron transporter SufD"/>
    <property type="match status" value="1"/>
</dbReference>
<reference evidence="3 4" key="1">
    <citation type="submission" date="2014-07" db="EMBL/GenBank/DDBJ databases">
        <authorList>
            <person name="McCorrison J."/>
            <person name="Sanka R."/>
            <person name="Torralba M."/>
            <person name="Gillis M."/>
            <person name="Haft D.H."/>
            <person name="Methe B."/>
            <person name="Sutton G."/>
            <person name="Nelson K.E."/>
        </authorList>
    </citation>
    <scope>NUCLEOTIDE SEQUENCE [LARGE SCALE GENOMIC DNA]</scope>
    <source>
        <strain evidence="3 4">DNF00450</strain>
    </source>
</reference>
<evidence type="ECO:0000256" key="1">
    <source>
        <dbReference type="ARBA" id="ARBA00043967"/>
    </source>
</evidence>
<evidence type="ECO:0000313" key="3">
    <source>
        <dbReference type="EMBL" id="KGF14911.1"/>
    </source>
</evidence>
<feature type="domain" description="SUF system FeS cluster assembly SufBD core" evidence="2">
    <location>
        <begin position="134"/>
        <end position="366"/>
    </location>
</feature>
<dbReference type="PANTHER" id="PTHR43575:SF1">
    <property type="entry name" value="PROTEIN ABCI7, CHLOROPLASTIC"/>
    <property type="match status" value="1"/>
</dbReference>
<evidence type="ECO:0000313" key="4">
    <source>
        <dbReference type="Proteomes" id="UP000029548"/>
    </source>
</evidence>
<dbReference type="InterPro" id="IPR055346">
    <property type="entry name" value="Fe-S_cluster_assembly_SufBD"/>
</dbReference>
<proteinExistence type="inferred from homology"/>
<dbReference type="Proteomes" id="UP000029548">
    <property type="component" value="Unassembled WGS sequence"/>
</dbReference>
<dbReference type="Pfam" id="PF01458">
    <property type="entry name" value="SUFBD_core"/>
    <property type="match status" value="1"/>
</dbReference>
<evidence type="ECO:0000259" key="2">
    <source>
        <dbReference type="Pfam" id="PF01458"/>
    </source>
</evidence>
<accession>A0A095XYM5</accession>
<dbReference type="AlphaFoldDB" id="A0A095XYM5"/>
<comment type="caution">
    <text evidence="3">The sequence shown here is derived from an EMBL/GenBank/DDBJ whole genome shotgun (WGS) entry which is preliminary data.</text>
</comment>
<dbReference type="GO" id="GO:0016226">
    <property type="term" value="P:iron-sulfur cluster assembly"/>
    <property type="evidence" value="ECO:0007669"/>
    <property type="project" value="InterPro"/>
</dbReference>
<sequence>MTSVITNEGQSEHKRRVLANKGDVFASFDVDDFDVPKGRDEEWRFTPLRRLKGLHDGTAGDPVAATVTVEGADAEGITVESVARGDERLGRAGTPTDRVAAQAFSSFDQATVVTFGKGVVADAPVTVTVDGPGEDNVAYGHIVIDVREQAEAVVILDHRGTGAYADNVEFIVGDAARLAVVSLTNWDEGAVHLSGHHASLGRDAVLRHSVATFGGDVVRVVPRVKFTAPGGDAELLGVYFADAGQYFEQRLLVDHGVPNCRSNVMYKGALQGEPGSGKPDARTAWVGDVLIRAEATGTDTYELNRNLLLTEGARADAVPNLEIETGEIAGAGHAATVGRFDDDQLFYLLSRGIPEDVARRLVVRGFFNEVINLIPVESIRERLNSLIDHELETGGF</sequence>
<dbReference type="PANTHER" id="PTHR43575">
    <property type="entry name" value="PROTEIN ABCI7, CHLOROPLASTIC"/>
    <property type="match status" value="1"/>
</dbReference>
<protein>
    <recommendedName>
        <fullName evidence="2">SUF system FeS cluster assembly SufBD core domain-containing protein</fullName>
    </recommendedName>
</protein>
<gene>
    <name evidence="3" type="ORF">HMPREF1650_13250</name>
</gene>
<name>A0A095XYM5_9CORY</name>
<dbReference type="eggNOG" id="COG0719">
    <property type="taxonomic scope" value="Bacteria"/>
</dbReference>
<organism evidence="3 4">
    <name type="scientific">Corynebacterium freneyi DNF00450</name>
    <dbReference type="NCBI Taxonomy" id="1287475"/>
    <lineage>
        <taxon>Bacteria</taxon>
        <taxon>Bacillati</taxon>
        <taxon>Actinomycetota</taxon>
        <taxon>Actinomycetes</taxon>
        <taxon>Mycobacteriales</taxon>
        <taxon>Corynebacteriaceae</taxon>
        <taxon>Corynebacterium</taxon>
    </lineage>
</organism>